<dbReference type="EMBL" id="ABDG02000024">
    <property type="protein sequence ID" value="EHK44978.1"/>
    <property type="molecule type" value="Genomic_DNA"/>
</dbReference>
<proteinExistence type="predicted"/>
<dbReference type="HOGENOM" id="CLU_2606347_0_0_1"/>
<keyword evidence="2" id="KW-1185">Reference proteome</keyword>
<reference evidence="1 2" key="1">
    <citation type="journal article" date="2011" name="Genome Biol.">
        <title>Comparative genome sequence analysis underscores mycoparasitism as the ancestral life style of Trichoderma.</title>
        <authorList>
            <person name="Kubicek C.P."/>
            <person name="Herrera-Estrella A."/>
            <person name="Seidl-Seiboth V."/>
            <person name="Martinez D.A."/>
            <person name="Druzhinina I.S."/>
            <person name="Thon M."/>
            <person name="Zeilinger S."/>
            <person name="Casas-Flores S."/>
            <person name="Horwitz B.A."/>
            <person name="Mukherjee P.K."/>
            <person name="Mukherjee M."/>
            <person name="Kredics L."/>
            <person name="Alcaraz L.D."/>
            <person name="Aerts A."/>
            <person name="Antal Z."/>
            <person name="Atanasova L."/>
            <person name="Cervantes-Badillo M.G."/>
            <person name="Challacombe J."/>
            <person name="Chertkov O."/>
            <person name="McCluskey K."/>
            <person name="Coulpier F."/>
            <person name="Deshpande N."/>
            <person name="von Doehren H."/>
            <person name="Ebbole D.J."/>
            <person name="Esquivel-Naranjo E.U."/>
            <person name="Fekete E."/>
            <person name="Flipphi M."/>
            <person name="Glaser F."/>
            <person name="Gomez-Rodriguez E.Y."/>
            <person name="Gruber S."/>
            <person name="Han C."/>
            <person name="Henrissat B."/>
            <person name="Hermosa R."/>
            <person name="Hernandez-Onate M."/>
            <person name="Karaffa L."/>
            <person name="Kosti I."/>
            <person name="Le Crom S."/>
            <person name="Lindquist E."/>
            <person name="Lucas S."/>
            <person name="Luebeck M."/>
            <person name="Luebeck P.S."/>
            <person name="Margeot A."/>
            <person name="Metz B."/>
            <person name="Misra M."/>
            <person name="Nevalainen H."/>
            <person name="Omann M."/>
            <person name="Packer N."/>
            <person name="Perrone G."/>
            <person name="Uresti-Rivera E.E."/>
            <person name="Salamov A."/>
            <person name="Schmoll M."/>
            <person name="Seiboth B."/>
            <person name="Shapiro H."/>
            <person name="Sukno S."/>
            <person name="Tamayo-Ramos J.A."/>
            <person name="Tisch D."/>
            <person name="Wiest A."/>
            <person name="Wilkinson H.H."/>
            <person name="Zhang M."/>
            <person name="Coutinho P.M."/>
            <person name="Kenerley C.M."/>
            <person name="Monte E."/>
            <person name="Baker S.E."/>
            <person name="Grigoriev I.V."/>
        </authorList>
    </citation>
    <scope>NUCLEOTIDE SEQUENCE [LARGE SCALE GENOMIC DNA]</scope>
    <source>
        <strain evidence="2">ATCC 20476 / IMI 206040</strain>
    </source>
</reference>
<sequence>MVTAQATRLEDEHSKWHEEQSICSTLLRLDPTSGCCQASCRKSQPSAPGCAFNAGSGWGGVFGAGRDFIWRDRAREILT</sequence>
<evidence type="ECO:0000313" key="1">
    <source>
        <dbReference type="EMBL" id="EHK44978.1"/>
    </source>
</evidence>
<dbReference type="Proteomes" id="UP000005426">
    <property type="component" value="Unassembled WGS sequence"/>
</dbReference>
<evidence type="ECO:0000313" key="2">
    <source>
        <dbReference type="Proteomes" id="UP000005426"/>
    </source>
</evidence>
<comment type="caution">
    <text evidence="1">The sequence shown here is derived from an EMBL/GenBank/DDBJ whole genome shotgun (WGS) entry which is preliminary data.</text>
</comment>
<name>G9NVF7_HYPAI</name>
<protein>
    <submittedName>
        <fullName evidence="1">Uncharacterized protein</fullName>
    </submittedName>
</protein>
<accession>G9NVF7</accession>
<dbReference type="AlphaFoldDB" id="G9NVF7"/>
<organism evidence="1 2">
    <name type="scientific">Hypocrea atroviridis (strain ATCC 20476 / IMI 206040)</name>
    <name type="common">Trichoderma atroviride</name>
    <dbReference type="NCBI Taxonomy" id="452589"/>
    <lineage>
        <taxon>Eukaryota</taxon>
        <taxon>Fungi</taxon>
        <taxon>Dikarya</taxon>
        <taxon>Ascomycota</taxon>
        <taxon>Pezizomycotina</taxon>
        <taxon>Sordariomycetes</taxon>
        <taxon>Hypocreomycetidae</taxon>
        <taxon>Hypocreales</taxon>
        <taxon>Hypocreaceae</taxon>
        <taxon>Trichoderma</taxon>
    </lineage>
</organism>
<gene>
    <name evidence="1" type="ORF">TRIATDRAFT_299752</name>
</gene>